<name>A0ACB7WG60_DIOAL</name>
<sequence>MEAISWAPLVLALVSILIIRTIATGRRLHKGRTLPPGPRPLPIIGNLHQVFDGIPHRCLARLAEKYGPIMTLRFGQTTTVVISSPDMAREVLQKHDQAFSYRAIPDAIRAVRHSDVSVAWLPPNPEWRNLRMIYNTELFSTKRLESTKVVREQKVRQLISYVSEFTILNVLSRAMFSVDLLDLRSESSVEVLQSVQTIMRGISEPNLADFFPWLKVLDPLGVRRRVTKSMKKLHDIFDEHVDRRLRGEDATPHDDLLDRLTHGDKMECMHDRFIRNVFFTDLIMAGTETSANTVEWTMAELLRNPVMMAKVKEEIDSVIEPGKEVEESDIEKLHYLQAVMKESFRLHPTAAFLLPRRAERTVDVGDHYVVPEGTHVVINNWVISRDKRLWEDPEVFFPERFLKKDIDIRGREFKLMPFGSGRRICPGLQLAVRLVPLIIASLLRGFDWQPPDGMGPEDIDMREIPGIPVAMAVPLRAVPLAA</sequence>
<keyword evidence="2" id="KW-1185">Reference proteome</keyword>
<proteinExistence type="predicted"/>
<gene>
    <name evidence="1" type="ORF">IHE45_04G128200</name>
</gene>
<protein>
    <submittedName>
        <fullName evidence="1">Geraniol 8-hydroxylase protein</fullName>
        <ecNumber evidence="1">1.14.14.83</ecNumber>
    </submittedName>
</protein>
<dbReference type="EC" id="1.14.14.83" evidence="1"/>
<organism evidence="1 2">
    <name type="scientific">Dioscorea alata</name>
    <name type="common">Purple yam</name>
    <dbReference type="NCBI Taxonomy" id="55571"/>
    <lineage>
        <taxon>Eukaryota</taxon>
        <taxon>Viridiplantae</taxon>
        <taxon>Streptophyta</taxon>
        <taxon>Embryophyta</taxon>
        <taxon>Tracheophyta</taxon>
        <taxon>Spermatophyta</taxon>
        <taxon>Magnoliopsida</taxon>
        <taxon>Liliopsida</taxon>
        <taxon>Dioscoreales</taxon>
        <taxon>Dioscoreaceae</taxon>
        <taxon>Dioscorea</taxon>
    </lineage>
</organism>
<dbReference type="Proteomes" id="UP000827976">
    <property type="component" value="Chromosome 4"/>
</dbReference>
<reference evidence="2" key="1">
    <citation type="journal article" date="2022" name="Nat. Commun.">
        <title>Chromosome evolution and the genetic basis of agronomically important traits in greater yam.</title>
        <authorList>
            <person name="Bredeson J.V."/>
            <person name="Lyons J.B."/>
            <person name="Oniyinde I.O."/>
            <person name="Okereke N.R."/>
            <person name="Kolade O."/>
            <person name="Nnabue I."/>
            <person name="Nwadili C.O."/>
            <person name="Hribova E."/>
            <person name="Parker M."/>
            <person name="Nwogha J."/>
            <person name="Shu S."/>
            <person name="Carlson J."/>
            <person name="Kariba R."/>
            <person name="Muthemba S."/>
            <person name="Knop K."/>
            <person name="Barton G.J."/>
            <person name="Sherwood A.V."/>
            <person name="Lopez-Montes A."/>
            <person name="Asiedu R."/>
            <person name="Jamnadass R."/>
            <person name="Muchugi A."/>
            <person name="Goodstein D."/>
            <person name="Egesi C.N."/>
            <person name="Featherston J."/>
            <person name="Asfaw A."/>
            <person name="Simpson G.G."/>
            <person name="Dolezel J."/>
            <person name="Hendre P.S."/>
            <person name="Van Deynze A."/>
            <person name="Kumar P.L."/>
            <person name="Obidiegwu J.E."/>
            <person name="Bhattacharjee R."/>
            <person name="Rokhsar D.S."/>
        </authorList>
    </citation>
    <scope>NUCLEOTIDE SEQUENCE [LARGE SCALE GENOMIC DNA]</scope>
    <source>
        <strain evidence="2">cv. TDa95/00328</strain>
    </source>
</reference>
<comment type="caution">
    <text evidence="1">The sequence shown here is derived from an EMBL/GenBank/DDBJ whole genome shotgun (WGS) entry which is preliminary data.</text>
</comment>
<evidence type="ECO:0000313" key="1">
    <source>
        <dbReference type="EMBL" id="KAH7686793.1"/>
    </source>
</evidence>
<dbReference type="EMBL" id="CM037014">
    <property type="protein sequence ID" value="KAH7686793.1"/>
    <property type="molecule type" value="Genomic_DNA"/>
</dbReference>
<keyword evidence="1" id="KW-0560">Oxidoreductase</keyword>
<accession>A0ACB7WG60</accession>
<evidence type="ECO:0000313" key="2">
    <source>
        <dbReference type="Proteomes" id="UP000827976"/>
    </source>
</evidence>